<dbReference type="InterPro" id="IPR027417">
    <property type="entry name" value="P-loop_NTPase"/>
</dbReference>
<evidence type="ECO:0000313" key="2">
    <source>
        <dbReference type="Proteomes" id="UP000529946"/>
    </source>
</evidence>
<keyword evidence="2" id="KW-1185">Reference proteome</keyword>
<dbReference type="AlphaFoldDB" id="A0A7W6JD29"/>
<dbReference type="Proteomes" id="UP000529946">
    <property type="component" value="Unassembled WGS sequence"/>
</dbReference>
<dbReference type="RefSeq" id="WP_183203073.1">
    <property type="nucleotide sequence ID" value="NZ_BAAAER010000004.1"/>
</dbReference>
<organism evidence="1 2">
    <name type="scientific">Brevundimonas lenta</name>
    <dbReference type="NCBI Taxonomy" id="424796"/>
    <lineage>
        <taxon>Bacteria</taxon>
        <taxon>Pseudomonadati</taxon>
        <taxon>Pseudomonadota</taxon>
        <taxon>Alphaproteobacteria</taxon>
        <taxon>Caulobacterales</taxon>
        <taxon>Caulobacteraceae</taxon>
        <taxon>Brevundimonas</taxon>
    </lineage>
</organism>
<reference evidence="1 2" key="1">
    <citation type="submission" date="2020-08" db="EMBL/GenBank/DDBJ databases">
        <title>Genomic Encyclopedia of Type Strains, Phase IV (KMG-IV): sequencing the most valuable type-strain genomes for metagenomic binning, comparative biology and taxonomic classification.</title>
        <authorList>
            <person name="Goeker M."/>
        </authorList>
    </citation>
    <scope>NUCLEOTIDE SEQUENCE [LARGE SCALE GENOMIC DNA]</scope>
    <source>
        <strain evidence="1 2">DSM 23960</strain>
    </source>
</reference>
<dbReference type="Gene3D" id="3.40.50.300">
    <property type="entry name" value="P-loop containing nucleotide triphosphate hydrolases"/>
    <property type="match status" value="1"/>
</dbReference>
<proteinExistence type="predicted"/>
<evidence type="ECO:0000313" key="1">
    <source>
        <dbReference type="EMBL" id="MBB4081931.1"/>
    </source>
</evidence>
<dbReference type="SUPFAM" id="SSF52540">
    <property type="entry name" value="P-loop containing nucleoside triphosphate hydrolases"/>
    <property type="match status" value="1"/>
</dbReference>
<name>A0A7W6JD29_9CAUL</name>
<sequence>MTAAPAPFQDRFPEAAAPLEEACAPGPRDMAATMLFALSRRRGDDARPVLMTAPRAWLGEYGRPYGPGLPGTAFILAPTATLAEALWVLEQALRSGAVSVALGAVDGATLTQTRRLEFAAKQGKAVGLILSRDLDGLSAARRRWRVSTQASARDFEDGKAPGAARLLAELTRSRSERPGAWLLEQDDETHRLRLADRLADLGPASIAGAGAPSGLAA</sequence>
<comment type="caution">
    <text evidence="1">The sequence shown here is derived from an EMBL/GenBank/DDBJ whole genome shotgun (WGS) entry which is preliminary data.</text>
</comment>
<accession>A0A7W6JD29</accession>
<gene>
    <name evidence="1" type="ORF">GGR12_000770</name>
</gene>
<protein>
    <submittedName>
        <fullName evidence="1">Protein ImuA</fullName>
    </submittedName>
</protein>
<dbReference type="EMBL" id="JACIDM010000001">
    <property type="protein sequence ID" value="MBB4081931.1"/>
    <property type="molecule type" value="Genomic_DNA"/>
</dbReference>